<keyword evidence="3" id="KW-1185">Reference proteome</keyword>
<dbReference type="EMBL" id="QKNY01000009">
    <property type="protein sequence ID" value="RJX43315.1"/>
    <property type="molecule type" value="Genomic_DNA"/>
</dbReference>
<evidence type="ECO:0000256" key="1">
    <source>
        <dbReference type="SAM" id="MobiDB-lite"/>
    </source>
</evidence>
<protein>
    <submittedName>
        <fullName evidence="2">Uncharacterized protein</fullName>
    </submittedName>
</protein>
<proteinExistence type="predicted"/>
<evidence type="ECO:0000313" key="2">
    <source>
        <dbReference type="EMBL" id="RJX43315.1"/>
    </source>
</evidence>
<gene>
    <name evidence="2" type="ORF">DM826_06830</name>
</gene>
<comment type="caution">
    <text evidence="2">The sequence shown here is derived from an EMBL/GenBank/DDBJ whole genome shotgun (WGS) entry which is preliminary data.</text>
</comment>
<dbReference type="AlphaFoldDB" id="A0A3A6Q2A1"/>
<feature type="region of interest" description="Disordered" evidence="1">
    <location>
        <begin position="1"/>
        <end position="24"/>
    </location>
</feature>
<accession>A0A3A6Q2A1</accession>
<organism evidence="2 3">
    <name type="scientific">Halonotius aquaticus</name>
    <dbReference type="NCBI Taxonomy" id="2216978"/>
    <lineage>
        <taxon>Archaea</taxon>
        <taxon>Methanobacteriati</taxon>
        <taxon>Methanobacteriota</taxon>
        <taxon>Stenosarchaea group</taxon>
        <taxon>Halobacteria</taxon>
        <taxon>Halobacteriales</taxon>
        <taxon>Haloferacaceae</taxon>
        <taxon>Halonotius</taxon>
    </lineage>
</organism>
<evidence type="ECO:0000313" key="3">
    <source>
        <dbReference type="Proteomes" id="UP000276588"/>
    </source>
</evidence>
<sequence>MTVAKTMSDEPDAEPTQQDGTERSLCELAGILTDEEAEAMRTAIRDRRQRDAEAANRVVDLLDS</sequence>
<reference evidence="2 3" key="1">
    <citation type="submission" date="2018-06" db="EMBL/GenBank/DDBJ databases">
        <title>Halonotius sp. F13-13 a new haloarchaeeon isolated from a solar saltern from Isla Cristina, Huelva, Spain.</title>
        <authorList>
            <person name="Duran-Viseras A."/>
            <person name="Sanchez-Porro C."/>
            <person name="Ventosa A."/>
        </authorList>
    </citation>
    <scope>NUCLEOTIDE SEQUENCE [LARGE SCALE GENOMIC DNA]</scope>
    <source>
        <strain evidence="2 3">F13-13</strain>
    </source>
</reference>
<dbReference type="OrthoDB" id="9187at2157"/>
<dbReference type="Proteomes" id="UP000276588">
    <property type="component" value="Unassembled WGS sequence"/>
</dbReference>
<name>A0A3A6Q2A1_9EURY</name>